<dbReference type="STRING" id="71717.A0A4Y7SBV4"/>
<organism evidence="3 4">
    <name type="scientific">Coprinellus micaceus</name>
    <name type="common">Glistening ink-cap mushroom</name>
    <name type="synonym">Coprinus micaceus</name>
    <dbReference type="NCBI Taxonomy" id="71717"/>
    <lineage>
        <taxon>Eukaryota</taxon>
        <taxon>Fungi</taxon>
        <taxon>Dikarya</taxon>
        <taxon>Basidiomycota</taxon>
        <taxon>Agaricomycotina</taxon>
        <taxon>Agaricomycetes</taxon>
        <taxon>Agaricomycetidae</taxon>
        <taxon>Agaricales</taxon>
        <taxon>Agaricineae</taxon>
        <taxon>Psathyrellaceae</taxon>
        <taxon>Coprinellus</taxon>
    </lineage>
</organism>
<dbReference type="OrthoDB" id="8954335at2759"/>
<dbReference type="Pfam" id="PF01926">
    <property type="entry name" value="MMR_HSR1"/>
    <property type="match status" value="1"/>
</dbReference>
<sequence>MVVIVMGPTGVGKSTFINAYMGEEVTKVSDRMESFLPDSHPTCPGRRLVLIDTPGFDDTYNPQYETLRRISVALASTYDKDLKVGSVLYINSVTQKRMFGSMRLDFEMFSEICGKRACPSVTVATTHWDSAELEAVGTGLSREEEFRTNFWKDIIEAGASLERIQDYQSDPERIIDRILLKAQEKDVHTRALQIQEELVEKEKFLAETEAAKKLRFSLADIMELLKATPVSADLEQYRKKMADVQDQLEALHVPLLEKFKEVFRFKRGSSSKRDEVIPESSERSSLN</sequence>
<evidence type="ECO:0000259" key="2">
    <source>
        <dbReference type="Pfam" id="PF01926"/>
    </source>
</evidence>
<dbReference type="CDD" id="cd00882">
    <property type="entry name" value="Ras_like_GTPase"/>
    <property type="match status" value="1"/>
</dbReference>
<evidence type="ECO:0000313" key="3">
    <source>
        <dbReference type="EMBL" id="TEB18884.1"/>
    </source>
</evidence>
<dbReference type="Proteomes" id="UP000298030">
    <property type="component" value="Unassembled WGS sequence"/>
</dbReference>
<name>A0A4Y7SBV4_COPMI</name>
<dbReference type="InterPro" id="IPR006073">
    <property type="entry name" value="GTP-bd"/>
</dbReference>
<dbReference type="GO" id="GO:0005525">
    <property type="term" value="F:GTP binding"/>
    <property type="evidence" value="ECO:0007669"/>
    <property type="project" value="InterPro"/>
</dbReference>
<gene>
    <name evidence="3" type="ORF">FA13DRAFT_1674091</name>
</gene>
<protein>
    <recommendedName>
        <fullName evidence="2">G domain-containing protein</fullName>
    </recommendedName>
</protein>
<feature type="region of interest" description="Disordered" evidence="1">
    <location>
        <begin position="267"/>
        <end position="287"/>
    </location>
</feature>
<dbReference type="SUPFAM" id="SSF52540">
    <property type="entry name" value="P-loop containing nucleoside triphosphate hydrolases"/>
    <property type="match status" value="1"/>
</dbReference>
<proteinExistence type="predicted"/>
<evidence type="ECO:0000313" key="4">
    <source>
        <dbReference type="Proteomes" id="UP000298030"/>
    </source>
</evidence>
<dbReference type="AlphaFoldDB" id="A0A4Y7SBV4"/>
<dbReference type="Gene3D" id="3.40.50.300">
    <property type="entry name" value="P-loop containing nucleotide triphosphate hydrolases"/>
    <property type="match status" value="1"/>
</dbReference>
<reference evidence="3 4" key="1">
    <citation type="journal article" date="2019" name="Nat. Ecol. Evol.">
        <title>Megaphylogeny resolves global patterns of mushroom evolution.</title>
        <authorList>
            <person name="Varga T."/>
            <person name="Krizsan K."/>
            <person name="Foldi C."/>
            <person name="Dima B."/>
            <person name="Sanchez-Garcia M."/>
            <person name="Sanchez-Ramirez S."/>
            <person name="Szollosi G.J."/>
            <person name="Szarkandi J.G."/>
            <person name="Papp V."/>
            <person name="Albert L."/>
            <person name="Andreopoulos W."/>
            <person name="Angelini C."/>
            <person name="Antonin V."/>
            <person name="Barry K.W."/>
            <person name="Bougher N.L."/>
            <person name="Buchanan P."/>
            <person name="Buyck B."/>
            <person name="Bense V."/>
            <person name="Catcheside P."/>
            <person name="Chovatia M."/>
            <person name="Cooper J."/>
            <person name="Damon W."/>
            <person name="Desjardin D."/>
            <person name="Finy P."/>
            <person name="Geml J."/>
            <person name="Haridas S."/>
            <person name="Hughes K."/>
            <person name="Justo A."/>
            <person name="Karasinski D."/>
            <person name="Kautmanova I."/>
            <person name="Kiss B."/>
            <person name="Kocsube S."/>
            <person name="Kotiranta H."/>
            <person name="LaButti K.M."/>
            <person name="Lechner B.E."/>
            <person name="Liimatainen K."/>
            <person name="Lipzen A."/>
            <person name="Lukacs Z."/>
            <person name="Mihaltcheva S."/>
            <person name="Morgado L.N."/>
            <person name="Niskanen T."/>
            <person name="Noordeloos M.E."/>
            <person name="Ohm R.A."/>
            <person name="Ortiz-Santana B."/>
            <person name="Ovrebo C."/>
            <person name="Racz N."/>
            <person name="Riley R."/>
            <person name="Savchenko A."/>
            <person name="Shiryaev A."/>
            <person name="Soop K."/>
            <person name="Spirin V."/>
            <person name="Szebenyi C."/>
            <person name="Tomsovsky M."/>
            <person name="Tulloss R.E."/>
            <person name="Uehling J."/>
            <person name="Grigoriev I.V."/>
            <person name="Vagvolgyi C."/>
            <person name="Papp T."/>
            <person name="Martin F.M."/>
            <person name="Miettinen O."/>
            <person name="Hibbett D.S."/>
            <person name="Nagy L.G."/>
        </authorList>
    </citation>
    <scope>NUCLEOTIDE SEQUENCE [LARGE SCALE GENOMIC DNA]</scope>
    <source>
        <strain evidence="3 4">FP101781</strain>
    </source>
</reference>
<feature type="domain" description="G" evidence="2">
    <location>
        <begin position="3"/>
        <end position="63"/>
    </location>
</feature>
<feature type="compositionally biased region" description="Basic and acidic residues" evidence="1">
    <location>
        <begin position="271"/>
        <end position="287"/>
    </location>
</feature>
<evidence type="ECO:0000256" key="1">
    <source>
        <dbReference type="SAM" id="MobiDB-lite"/>
    </source>
</evidence>
<dbReference type="EMBL" id="QPFP01000218">
    <property type="protein sequence ID" value="TEB18884.1"/>
    <property type="molecule type" value="Genomic_DNA"/>
</dbReference>
<comment type="caution">
    <text evidence="3">The sequence shown here is derived from an EMBL/GenBank/DDBJ whole genome shotgun (WGS) entry which is preliminary data.</text>
</comment>
<accession>A0A4Y7SBV4</accession>
<keyword evidence="4" id="KW-1185">Reference proteome</keyword>
<dbReference type="InterPro" id="IPR027417">
    <property type="entry name" value="P-loop_NTPase"/>
</dbReference>